<dbReference type="SFLD" id="SFLDS00029">
    <property type="entry name" value="Radical_SAM"/>
    <property type="match status" value="1"/>
</dbReference>
<evidence type="ECO:0000313" key="6">
    <source>
        <dbReference type="EMBL" id="QYY43273.1"/>
    </source>
</evidence>
<name>A0ABX8YE85_ANETH</name>
<organism evidence="6 7">
    <name type="scientific">Aneurinibacillus thermoaerophilus</name>
    <dbReference type="NCBI Taxonomy" id="143495"/>
    <lineage>
        <taxon>Bacteria</taxon>
        <taxon>Bacillati</taxon>
        <taxon>Bacillota</taxon>
        <taxon>Bacilli</taxon>
        <taxon>Bacillales</taxon>
        <taxon>Paenibacillaceae</taxon>
        <taxon>Aneurinibacillus group</taxon>
        <taxon>Aneurinibacillus</taxon>
    </lineage>
</organism>
<dbReference type="Gene3D" id="1.10.10.1150">
    <property type="entry name" value="Coenzyme PQQ synthesis protein D (PqqD)"/>
    <property type="match status" value="1"/>
</dbReference>
<feature type="domain" description="Radical SAM core" evidence="5">
    <location>
        <begin position="114"/>
        <end position="328"/>
    </location>
</feature>
<dbReference type="InterPro" id="IPR006638">
    <property type="entry name" value="Elp3/MiaA/NifB-like_rSAM"/>
</dbReference>
<evidence type="ECO:0000259" key="5">
    <source>
        <dbReference type="PROSITE" id="PS51918"/>
    </source>
</evidence>
<dbReference type="InterPro" id="IPR023885">
    <property type="entry name" value="4Fe4S-binding_SPASM_dom"/>
</dbReference>
<dbReference type="PANTHER" id="PTHR11228:SF7">
    <property type="entry name" value="PQQA PEPTIDE CYCLASE"/>
    <property type="match status" value="1"/>
</dbReference>
<dbReference type="InterPro" id="IPR041881">
    <property type="entry name" value="PqqD_sf"/>
</dbReference>
<dbReference type="Proteomes" id="UP000826616">
    <property type="component" value="Chromosome"/>
</dbReference>
<dbReference type="SMART" id="SM00729">
    <property type="entry name" value="Elp3"/>
    <property type="match status" value="1"/>
</dbReference>
<reference evidence="6 7" key="1">
    <citation type="submission" date="2021-08" db="EMBL/GenBank/DDBJ databases">
        <title>Complete genome sequence of the strain Aneurinibacillus thermoaerophilus CCM 8960.</title>
        <authorList>
            <person name="Musilova J."/>
            <person name="Kourilova X."/>
            <person name="Pernicova I."/>
            <person name="Bezdicek M."/>
            <person name="Lengerova M."/>
            <person name="Obruca S."/>
            <person name="Sedlar K."/>
        </authorList>
    </citation>
    <scope>NUCLEOTIDE SEQUENCE [LARGE SCALE GENOMIC DNA]</scope>
    <source>
        <strain evidence="6 7">CCM 8960</strain>
    </source>
</reference>
<evidence type="ECO:0000256" key="2">
    <source>
        <dbReference type="ARBA" id="ARBA00022723"/>
    </source>
</evidence>
<dbReference type="Pfam" id="PF13186">
    <property type="entry name" value="SPASM"/>
    <property type="match status" value="1"/>
</dbReference>
<dbReference type="GeneID" id="97140330"/>
<dbReference type="InterPro" id="IPR050377">
    <property type="entry name" value="Radical_SAM_PqqE_MftC-like"/>
</dbReference>
<protein>
    <submittedName>
        <fullName evidence="6">PqqD family peptide modification chaperone</fullName>
    </submittedName>
</protein>
<dbReference type="EMBL" id="CP080764">
    <property type="protein sequence ID" value="QYY43273.1"/>
    <property type="molecule type" value="Genomic_DNA"/>
</dbReference>
<dbReference type="RefSeq" id="WP_220559326.1">
    <property type="nucleotide sequence ID" value="NZ_CP080764.1"/>
</dbReference>
<dbReference type="NCBIfam" id="TIGR04085">
    <property type="entry name" value="rSAM_more_4Fe4S"/>
    <property type="match status" value="1"/>
</dbReference>
<evidence type="ECO:0000256" key="4">
    <source>
        <dbReference type="ARBA" id="ARBA00023014"/>
    </source>
</evidence>
<proteinExistence type="predicted"/>
<keyword evidence="2" id="KW-0479">Metal-binding</keyword>
<dbReference type="InterPro" id="IPR058240">
    <property type="entry name" value="rSAM_sf"/>
</dbReference>
<gene>
    <name evidence="6" type="ORF">K3F53_03015</name>
</gene>
<evidence type="ECO:0000256" key="1">
    <source>
        <dbReference type="ARBA" id="ARBA00022691"/>
    </source>
</evidence>
<keyword evidence="1" id="KW-0949">S-adenosyl-L-methionine</keyword>
<dbReference type="CDD" id="cd01335">
    <property type="entry name" value="Radical_SAM"/>
    <property type="match status" value="1"/>
</dbReference>
<accession>A0ABX8YE85</accession>
<dbReference type="InterPro" id="IPR007197">
    <property type="entry name" value="rSAM"/>
</dbReference>
<dbReference type="InterPro" id="IPR013785">
    <property type="entry name" value="Aldolase_TIM"/>
</dbReference>
<dbReference type="SFLD" id="SFLDG01067">
    <property type="entry name" value="SPASM/twitch_domain_containing"/>
    <property type="match status" value="1"/>
</dbReference>
<keyword evidence="4" id="KW-0411">Iron-sulfur</keyword>
<dbReference type="Pfam" id="PF04055">
    <property type="entry name" value="Radical_SAM"/>
    <property type="match status" value="1"/>
</dbReference>
<keyword evidence="7" id="KW-1185">Reference proteome</keyword>
<sequence length="453" mass="51853">MNFNEHYFSLHDNVQLHLNPVQSSLLRPSSDRTEITDNRVSAINKTAAELLMRCDGTKTGLEILEEVCKQYKEAPSTHYVWVRDFFIQLKGMDILQEMEQPSHKKVKVSGNFDYPTPVHATVELLARCNLRCAHCYRESNPEVEDTMTYEDVMRLFSILKDNGIYTLELTGGEITIHPHFLPVLEEALNKFELVGLLTNGTRITDEMIHILLPYKEKVFFSISLDGPNAEVHEDLRRVKGAFRRTCEGIKKLADAGIRVRAAMSVYPKNMWLIEETLLLAKELGAISFSYSKVDPFGRGTNILFEKKKGKEFTEYFEYESSLIQKHKDFIALLTDDQMRLSKARTNCGAGWRSITINPFGDVRPCVLFPQGVMDLGNVFHQPFEDIFRSERALQLFRMTAPVKSETCNPNCKNKNYCNGCVLRAIEANSHYKKPCGWIEENGLASYTKHPVFV</sequence>
<dbReference type="Gene3D" id="3.20.20.70">
    <property type="entry name" value="Aldolase class I"/>
    <property type="match status" value="1"/>
</dbReference>
<dbReference type="PANTHER" id="PTHR11228">
    <property type="entry name" value="RADICAL SAM DOMAIN PROTEIN"/>
    <property type="match status" value="1"/>
</dbReference>
<evidence type="ECO:0000256" key="3">
    <source>
        <dbReference type="ARBA" id="ARBA00023004"/>
    </source>
</evidence>
<dbReference type="PROSITE" id="PS51918">
    <property type="entry name" value="RADICAL_SAM"/>
    <property type="match status" value="1"/>
</dbReference>
<dbReference type="SUPFAM" id="SSF102114">
    <property type="entry name" value="Radical SAM enzymes"/>
    <property type="match status" value="1"/>
</dbReference>
<keyword evidence="3" id="KW-0408">Iron</keyword>
<dbReference type="SFLD" id="SFLDG01386">
    <property type="entry name" value="main_SPASM_domain-containing"/>
    <property type="match status" value="1"/>
</dbReference>
<evidence type="ECO:0000313" key="7">
    <source>
        <dbReference type="Proteomes" id="UP000826616"/>
    </source>
</evidence>